<keyword evidence="7 9" id="KW-0663">Pyridoxal phosphate</keyword>
<evidence type="ECO:0000313" key="12">
    <source>
        <dbReference type="Proteomes" id="UP000029443"/>
    </source>
</evidence>
<dbReference type="SUPFAM" id="SSF53383">
    <property type="entry name" value="PLP-dependent transferases"/>
    <property type="match status" value="1"/>
</dbReference>
<dbReference type="Gene3D" id="3.90.1150.10">
    <property type="entry name" value="Aspartate Aminotransferase, domain 1"/>
    <property type="match status" value="1"/>
</dbReference>
<dbReference type="InterPro" id="IPR004839">
    <property type="entry name" value="Aminotransferase_I/II_large"/>
</dbReference>
<dbReference type="InterPro" id="IPR015421">
    <property type="entry name" value="PyrdxlP-dep_Trfase_major"/>
</dbReference>
<keyword evidence="6 9" id="KW-0808">Transferase</keyword>
<evidence type="ECO:0000256" key="8">
    <source>
        <dbReference type="ARBA" id="ARBA00047481"/>
    </source>
</evidence>
<organism evidence="11 12">
    <name type="scientific">Alcanivorax jadensis T9</name>
    <dbReference type="NCBI Taxonomy" id="1177181"/>
    <lineage>
        <taxon>Bacteria</taxon>
        <taxon>Pseudomonadati</taxon>
        <taxon>Pseudomonadota</taxon>
        <taxon>Gammaproteobacteria</taxon>
        <taxon>Oceanospirillales</taxon>
        <taxon>Alcanivoracaceae</taxon>
        <taxon>Alcanivorax</taxon>
    </lineage>
</organism>
<dbReference type="InterPro" id="IPR005861">
    <property type="entry name" value="HisP_aminotrans"/>
</dbReference>
<evidence type="ECO:0000256" key="5">
    <source>
        <dbReference type="ARBA" id="ARBA00022576"/>
    </source>
</evidence>
<feature type="domain" description="Aminotransferase class I/classII large" evidence="10">
    <location>
        <begin position="26"/>
        <end position="358"/>
    </location>
</feature>
<keyword evidence="5 9" id="KW-0032">Aminotransferase</keyword>
<keyword evidence="12" id="KW-1185">Reference proteome</keyword>
<accession>A0ABR4WCC1</accession>
<comment type="subunit">
    <text evidence="4 9">Homodimer.</text>
</comment>
<dbReference type="HAMAP" id="MF_01023">
    <property type="entry name" value="HisC_aminotrans_2"/>
    <property type="match status" value="1"/>
</dbReference>
<keyword evidence="9" id="KW-0028">Amino-acid biosynthesis</keyword>
<sequence>MSKYWSDFVHHLEPYVPGEQPKMERLVKLNTNEHPLGPSPKVIEVIRAGADERLRLYPDPDSSQLKQAIADYYSGKGHDIKRSQVFVGNGSDEVLAHLFMGFFKQDEPLLFPDITYSFYKVYCGLYQIDYQAVPLNAELAIDVGDYLDEEKPRPNGGIIFPNPNAPTGRLLPLSEIERLLQANTESLVVIDEAYIDFGGDTAISLVNRYPNLLVTQTLSKSRSLAGLRIGLAVGDEALIDGLNRIKDSFNSYPLDQLAIAAGAAAFEDQEWFAQGCELVISQRDWLNEKLAARGFESLPSAANFLFTFHPQHSGSSLAQGLREQGIIVRHFGKPERIADYLRITVGTVEQNQALIEALDTLL</sequence>
<comment type="similarity">
    <text evidence="3 9">Belongs to the class-II pyridoxal-phosphate-dependent aminotransferase family. Histidinol-phosphate aminotransferase subfamily.</text>
</comment>
<dbReference type="Gene3D" id="3.40.640.10">
    <property type="entry name" value="Type I PLP-dependent aspartate aminotransferase-like (Major domain)"/>
    <property type="match status" value="1"/>
</dbReference>
<evidence type="ECO:0000256" key="6">
    <source>
        <dbReference type="ARBA" id="ARBA00022679"/>
    </source>
</evidence>
<reference evidence="11 12" key="1">
    <citation type="submission" date="2012-09" db="EMBL/GenBank/DDBJ databases">
        <title>Genome Sequence of alkane-degrading Bacterium Alcanivorax jadensis T9.</title>
        <authorList>
            <person name="Lai Q."/>
            <person name="Shao Z."/>
        </authorList>
    </citation>
    <scope>NUCLEOTIDE SEQUENCE [LARGE SCALE GENOMIC DNA]</scope>
    <source>
        <strain evidence="11 12">T9</strain>
    </source>
</reference>
<dbReference type="EMBL" id="ARXU01000007">
    <property type="protein sequence ID" value="KGD60860.1"/>
    <property type="molecule type" value="Genomic_DNA"/>
</dbReference>
<dbReference type="GO" id="GO:0004400">
    <property type="term" value="F:histidinol-phosphate transaminase activity"/>
    <property type="evidence" value="ECO:0007669"/>
    <property type="project" value="UniProtKB-EC"/>
</dbReference>
<dbReference type="Pfam" id="PF00155">
    <property type="entry name" value="Aminotran_1_2"/>
    <property type="match status" value="1"/>
</dbReference>
<dbReference type="CDD" id="cd00609">
    <property type="entry name" value="AAT_like"/>
    <property type="match status" value="1"/>
</dbReference>
<evidence type="ECO:0000256" key="3">
    <source>
        <dbReference type="ARBA" id="ARBA00007970"/>
    </source>
</evidence>
<evidence type="ECO:0000256" key="1">
    <source>
        <dbReference type="ARBA" id="ARBA00001933"/>
    </source>
</evidence>
<name>A0ABR4WCC1_9GAMM</name>
<evidence type="ECO:0000259" key="10">
    <source>
        <dbReference type="Pfam" id="PF00155"/>
    </source>
</evidence>
<comment type="pathway">
    <text evidence="2 9">Amino-acid biosynthesis; L-histidine biosynthesis; L-histidine from 5-phospho-alpha-D-ribose 1-diphosphate: step 7/9.</text>
</comment>
<dbReference type="InterPro" id="IPR015422">
    <property type="entry name" value="PyrdxlP-dep_Trfase_small"/>
</dbReference>
<comment type="caution">
    <text evidence="11">The sequence shown here is derived from an EMBL/GenBank/DDBJ whole genome shotgun (WGS) entry which is preliminary data.</text>
</comment>
<gene>
    <name evidence="9" type="primary">hisC</name>
    <name evidence="11" type="ORF">T9A_02058</name>
</gene>
<dbReference type="InterPro" id="IPR050106">
    <property type="entry name" value="HistidinolP_aminotransfase"/>
</dbReference>
<dbReference type="InterPro" id="IPR015424">
    <property type="entry name" value="PyrdxlP-dep_Trfase"/>
</dbReference>
<keyword evidence="9" id="KW-0368">Histidine biosynthesis</keyword>
<evidence type="ECO:0000256" key="9">
    <source>
        <dbReference type="HAMAP-Rule" id="MF_01023"/>
    </source>
</evidence>
<dbReference type="RefSeq" id="WP_035248074.1">
    <property type="nucleotide sequence ID" value="NZ_ARXU01000007.1"/>
</dbReference>
<comment type="catalytic activity">
    <reaction evidence="8 9">
        <text>L-histidinol phosphate + 2-oxoglutarate = 3-(imidazol-4-yl)-2-oxopropyl phosphate + L-glutamate</text>
        <dbReference type="Rhea" id="RHEA:23744"/>
        <dbReference type="ChEBI" id="CHEBI:16810"/>
        <dbReference type="ChEBI" id="CHEBI:29985"/>
        <dbReference type="ChEBI" id="CHEBI:57766"/>
        <dbReference type="ChEBI" id="CHEBI:57980"/>
        <dbReference type="EC" id="2.6.1.9"/>
    </reaction>
</comment>
<dbReference type="EC" id="2.6.1.9" evidence="9"/>
<dbReference type="PROSITE" id="PS00599">
    <property type="entry name" value="AA_TRANSFER_CLASS_2"/>
    <property type="match status" value="1"/>
</dbReference>
<feature type="modified residue" description="N6-(pyridoxal phosphate)lysine" evidence="9">
    <location>
        <position position="220"/>
    </location>
</feature>
<dbReference type="NCBIfam" id="TIGR01141">
    <property type="entry name" value="hisC"/>
    <property type="match status" value="1"/>
</dbReference>
<dbReference type="PANTHER" id="PTHR43643">
    <property type="entry name" value="HISTIDINOL-PHOSPHATE AMINOTRANSFERASE 2"/>
    <property type="match status" value="1"/>
</dbReference>
<dbReference type="Proteomes" id="UP000029443">
    <property type="component" value="Unassembled WGS sequence"/>
</dbReference>
<evidence type="ECO:0000256" key="4">
    <source>
        <dbReference type="ARBA" id="ARBA00011738"/>
    </source>
</evidence>
<protein>
    <recommendedName>
        <fullName evidence="9">Histidinol-phosphate aminotransferase</fullName>
        <ecNumber evidence="9">2.6.1.9</ecNumber>
    </recommendedName>
    <alternativeName>
        <fullName evidence="9">Imidazole acetol-phosphate transaminase</fullName>
    </alternativeName>
</protein>
<dbReference type="PANTHER" id="PTHR43643:SF3">
    <property type="entry name" value="HISTIDINOL-PHOSPHATE AMINOTRANSFERASE"/>
    <property type="match status" value="1"/>
</dbReference>
<evidence type="ECO:0000313" key="11">
    <source>
        <dbReference type="EMBL" id="KGD60860.1"/>
    </source>
</evidence>
<dbReference type="InterPro" id="IPR001917">
    <property type="entry name" value="Aminotrans_II_pyridoxalP_BS"/>
</dbReference>
<proteinExistence type="inferred from homology"/>
<evidence type="ECO:0000256" key="2">
    <source>
        <dbReference type="ARBA" id="ARBA00005011"/>
    </source>
</evidence>
<comment type="cofactor">
    <cofactor evidence="1 9">
        <name>pyridoxal 5'-phosphate</name>
        <dbReference type="ChEBI" id="CHEBI:597326"/>
    </cofactor>
</comment>
<evidence type="ECO:0000256" key="7">
    <source>
        <dbReference type="ARBA" id="ARBA00022898"/>
    </source>
</evidence>